<name>W1X9S0_9ZZZZ</name>
<dbReference type="InterPro" id="IPR014721">
    <property type="entry name" value="Ribsml_uS5_D2-typ_fold_subgr"/>
</dbReference>
<dbReference type="EMBL" id="AZMM01017099">
    <property type="protein sequence ID" value="ETJ27112.1"/>
    <property type="molecule type" value="Genomic_DNA"/>
</dbReference>
<evidence type="ECO:0000313" key="1">
    <source>
        <dbReference type="EMBL" id="ETJ27112.1"/>
    </source>
</evidence>
<feature type="non-terminal residue" evidence="1">
    <location>
        <position position="1"/>
    </location>
</feature>
<reference evidence="1" key="1">
    <citation type="submission" date="2013-12" db="EMBL/GenBank/DDBJ databases">
        <title>A Varibaculum cambriense genome reconstructed from a premature infant gut community with otherwise low bacterial novelty that shifts toward anaerobic metabolism during the third week of life.</title>
        <authorList>
            <person name="Brown C.T."/>
            <person name="Sharon I."/>
            <person name="Thomas B.C."/>
            <person name="Castelle C.J."/>
            <person name="Morowitz M.J."/>
            <person name="Banfield J.F."/>
        </authorList>
    </citation>
    <scope>NUCLEOTIDE SEQUENCE</scope>
</reference>
<sequence length="25" mass="2886">NGSMGDVACIAYEDLIYYQSFNRKK</sequence>
<protein>
    <submittedName>
        <fullName evidence="1">Uncharacterized protein</fullName>
    </submittedName>
</protein>
<comment type="caution">
    <text evidence="1">The sequence shown here is derived from an EMBL/GenBank/DDBJ whole genome shotgun (WGS) entry which is preliminary data.</text>
</comment>
<dbReference type="Gene3D" id="3.30.230.10">
    <property type="match status" value="1"/>
</dbReference>
<accession>W1X9S0</accession>
<proteinExistence type="predicted"/>
<dbReference type="AlphaFoldDB" id="W1X9S0"/>
<organism evidence="1">
    <name type="scientific">human gut metagenome</name>
    <dbReference type="NCBI Taxonomy" id="408170"/>
    <lineage>
        <taxon>unclassified sequences</taxon>
        <taxon>metagenomes</taxon>
        <taxon>organismal metagenomes</taxon>
    </lineage>
</organism>
<gene>
    <name evidence="1" type="ORF">Q604_UNBC17099G0001</name>
</gene>